<comment type="caution">
    <text evidence="1">The sequence shown here is derived from an EMBL/GenBank/DDBJ whole genome shotgun (WGS) entry which is preliminary data.</text>
</comment>
<accession>A0A652YR41</accession>
<proteinExistence type="predicted"/>
<dbReference type="Gene3D" id="3.40.50.720">
    <property type="entry name" value="NAD(P)-binding Rossmann-like Domain"/>
    <property type="match status" value="1"/>
</dbReference>
<dbReference type="EMBL" id="VNIQ01000003">
    <property type="protein sequence ID" value="TYQ05028.1"/>
    <property type="molecule type" value="Genomic_DNA"/>
</dbReference>
<name>A0A652YR41_NOCGL</name>
<dbReference type="Gene3D" id="3.30.360.10">
    <property type="entry name" value="Dihydrodipicolinate Reductase, domain 2"/>
    <property type="match status" value="1"/>
</dbReference>
<protein>
    <submittedName>
        <fullName evidence="1">Saccharopine dehydrogenase-like NADP-dependent oxidoreductase</fullName>
    </submittedName>
</protein>
<sequence length="349" mass="36773">MTDTLRHDPDGAILVAGGYGTVGSALTALLAPDFLLLLTGRTPEKGAELARRHGASVRRWDLTDPTPFDASARAVVSTVNDPHDRVLTAAVQAGIPYVDITRWTTRVARAATLASQMSPTAPVYLSSGWMGGVTNIVAAALAEELGGAELIDVSIRYDVNDIAGLDSVEFMDRLGQDFEVMQNGNPITVSPLTDTRWVDFPGSRTKVGRIDTPEQFTFPMTLNVDTASTRIGFSSNASTTALLAAKKVGLFRWGRGERFTSLRRGLLYSPGTGGSAQVRVDVTGANGATSATIVDPQGQAHLTAVGGALAVRHVLSDDARPGVAFPESVPNPGHAISELENLGVAVLRT</sequence>
<dbReference type="PANTHER" id="PTHR43796:SF2">
    <property type="entry name" value="CARBOXYNORSPERMIDINE SYNTHASE"/>
    <property type="match status" value="1"/>
</dbReference>
<gene>
    <name evidence="1" type="ORF">FNL38_103379</name>
</gene>
<dbReference type="PANTHER" id="PTHR43796">
    <property type="entry name" value="CARBOXYNORSPERMIDINE SYNTHASE"/>
    <property type="match status" value="1"/>
</dbReference>
<evidence type="ECO:0000313" key="1">
    <source>
        <dbReference type="EMBL" id="TYQ05028.1"/>
    </source>
</evidence>
<dbReference type="InterPro" id="IPR036291">
    <property type="entry name" value="NAD(P)-bd_dom_sf"/>
</dbReference>
<reference evidence="1" key="1">
    <citation type="submission" date="2019-07" db="EMBL/GenBank/DDBJ databases">
        <title>Genomic Encyclopedia of Type Strains, Phase IV (KMG-IV): sequencing the most valuable type-strain genomes for metagenomic binning, comparative biology and taxonomic classification.</title>
        <authorList>
            <person name="Goeker M."/>
        </authorList>
    </citation>
    <scope>NUCLEOTIDE SEQUENCE</scope>
    <source>
        <strain evidence="1">DSM 44596</strain>
    </source>
</reference>
<dbReference type="AlphaFoldDB" id="A0A652YR41"/>
<dbReference type="SUPFAM" id="SSF51735">
    <property type="entry name" value="NAD(P)-binding Rossmann-fold domains"/>
    <property type="match status" value="1"/>
</dbReference>
<organism evidence="1">
    <name type="scientific">Nocardia globerula</name>
    <dbReference type="NCBI Taxonomy" id="1818"/>
    <lineage>
        <taxon>Bacteria</taxon>
        <taxon>Bacillati</taxon>
        <taxon>Actinomycetota</taxon>
        <taxon>Actinomycetes</taxon>
        <taxon>Mycobacteriales</taxon>
        <taxon>Nocardiaceae</taxon>
        <taxon>Nocardia</taxon>
    </lineage>
</organism>